<keyword evidence="3" id="KW-1185">Reference proteome</keyword>
<dbReference type="PANTHER" id="PTHR34666:SF1">
    <property type="entry name" value="OS02G0554800 PROTEIN"/>
    <property type="match status" value="1"/>
</dbReference>
<dbReference type="EMBL" id="JBEAFC010000008">
    <property type="protein sequence ID" value="KAL1543944.1"/>
    <property type="molecule type" value="Genomic_DNA"/>
</dbReference>
<organism evidence="2 3">
    <name type="scientific">Salvia divinorum</name>
    <name type="common">Maria pastora</name>
    <name type="synonym">Diviner's sage</name>
    <dbReference type="NCBI Taxonomy" id="28513"/>
    <lineage>
        <taxon>Eukaryota</taxon>
        <taxon>Viridiplantae</taxon>
        <taxon>Streptophyta</taxon>
        <taxon>Embryophyta</taxon>
        <taxon>Tracheophyta</taxon>
        <taxon>Spermatophyta</taxon>
        <taxon>Magnoliopsida</taxon>
        <taxon>eudicotyledons</taxon>
        <taxon>Gunneridae</taxon>
        <taxon>Pentapetalae</taxon>
        <taxon>asterids</taxon>
        <taxon>lamiids</taxon>
        <taxon>Lamiales</taxon>
        <taxon>Lamiaceae</taxon>
        <taxon>Nepetoideae</taxon>
        <taxon>Mentheae</taxon>
        <taxon>Salviinae</taxon>
        <taxon>Salvia</taxon>
        <taxon>Salvia subgen. Calosphace</taxon>
    </lineage>
</organism>
<proteinExistence type="predicted"/>
<dbReference type="Proteomes" id="UP001567538">
    <property type="component" value="Unassembled WGS sequence"/>
</dbReference>
<sequence length="145" mass="16393">MATTDFTFPATADSSPDSPTLWRRSATVPRLEAEEEGFNLPSFQAFRFSKESKERGEEEEDDGEEKMDMLWADLNEDQFAKNGKNSETSPPRREVRVSCVRGLRLSKANGHIISGKKTSILVFIKALKKVFLMHNSQRGINKKPS</sequence>
<accession>A0ABD1GIX4</accession>
<feature type="region of interest" description="Disordered" evidence="1">
    <location>
        <begin position="1"/>
        <end position="28"/>
    </location>
</feature>
<evidence type="ECO:0000313" key="2">
    <source>
        <dbReference type="EMBL" id="KAL1543944.1"/>
    </source>
</evidence>
<feature type="compositionally biased region" description="Low complexity" evidence="1">
    <location>
        <begin position="1"/>
        <end position="13"/>
    </location>
</feature>
<name>A0ABD1GIX4_SALDI</name>
<evidence type="ECO:0000313" key="3">
    <source>
        <dbReference type="Proteomes" id="UP001567538"/>
    </source>
</evidence>
<evidence type="ECO:0000256" key="1">
    <source>
        <dbReference type="SAM" id="MobiDB-lite"/>
    </source>
</evidence>
<feature type="region of interest" description="Disordered" evidence="1">
    <location>
        <begin position="42"/>
        <end position="96"/>
    </location>
</feature>
<dbReference type="AlphaFoldDB" id="A0ABD1GIX4"/>
<dbReference type="PANTHER" id="PTHR34666">
    <property type="entry name" value="EXPRESSED PROTEIN"/>
    <property type="match status" value="1"/>
</dbReference>
<protein>
    <submittedName>
        <fullName evidence="2">Uncharacterized protein</fullName>
    </submittedName>
</protein>
<comment type="caution">
    <text evidence="2">The sequence shown here is derived from an EMBL/GenBank/DDBJ whole genome shotgun (WGS) entry which is preliminary data.</text>
</comment>
<gene>
    <name evidence="2" type="ORF">AAHA92_20855</name>
</gene>
<reference evidence="2 3" key="1">
    <citation type="submission" date="2024-06" db="EMBL/GenBank/DDBJ databases">
        <title>A chromosome level genome sequence of Diviner's sage (Salvia divinorum).</title>
        <authorList>
            <person name="Ford S.A."/>
            <person name="Ro D.-K."/>
            <person name="Ness R.W."/>
            <person name="Phillips M.A."/>
        </authorList>
    </citation>
    <scope>NUCLEOTIDE SEQUENCE [LARGE SCALE GENOMIC DNA]</scope>
    <source>
        <strain evidence="2">SAF-2024a</strain>
        <tissue evidence="2">Leaf</tissue>
    </source>
</reference>